<comment type="caution">
    <text evidence="1">The sequence shown here is derived from an EMBL/GenBank/DDBJ whole genome shotgun (WGS) entry which is preliminary data.</text>
</comment>
<dbReference type="Proteomes" id="UP000435802">
    <property type="component" value="Unassembled WGS sequence"/>
</dbReference>
<proteinExistence type="predicted"/>
<keyword evidence="2" id="KW-1185">Reference proteome</keyword>
<reference evidence="1 2" key="1">
    <citation type="submission" date="2019-12" db="EMBL/GenBank/DDBJ databases">
        <title>Shinella kummerowiae sp. nov., a symbiotic bacterium isolated from root nodules of the herbal legume Kummerowia stipulacea.</title>
        <authorList>
            <person name="Gao J."/>
        </authorList>
    </citation>
    <scope>NUCLEOTIDE SEQUENCE [LARGE SCALE GENOMIC DNA]</scope>
    <source>
        <strain evidence="1 2">CCBAU 25048</strain>
    </source>
</reference>
<dbReference type="RefSeq" id="WP_160860290.1">
    <property type="nucleotide sequence ID" value="NZ_WUMK01000006.1"/>
</dbReference>
<name>A0A6N8SIM2_9HYPH</name>
<dbReference type="AlphaFoldDB" id="A0A6N8SIM2"/>
<accession>A0A6N8SIM2</accession>
<gene>
    <name evidence="1" type="ORF">GR138_16215</name>
</gene>
<dbReference type="EMBL" id="WUMK01000006">
    <property type="protein sequence ID" value="MXN46742.1"/>
    <property type="molecule type" value="Genomic_DNA"/>
</dbReference>
<sequence length="71" mass="8039">MTEDEGPVRRQVPKGGCLLKAILSRLSFIPDFAFMADMSQWQGKSQKRHNLDRFAAMPASSRRMHEIASFG</sequence>
<protein>
    <submittedName>
        <fullName evidence="1">Uncharacterized protein</fullName>
    </submittedName>
</protein>
<evidence type="ECO:0000313" key="2">
    <source>
        <dbReference type="Proteomes" id="UP000435802"/>
    </source>
</evidence>
<evidence type="ECO:0000313" key="1">
    <source>
        <dbReference type="EMBL" id="MXN46742.1"/>
    </source>
</evidence>
<organism evidence="1 2">
    <name type="scientific">Shinella kummerowiae</name>
    <dbReference type="NCBI Taxonomy" id="417745"/>
    <lineage>
        <taxon>Bacteria</taxon>
        <taxon>Pseudomonadati</taxon>
        <taxon>Pseudomonadota</taxon>
        <taxon>Alphaproteobacteria</taxon>
        <taxon>Hyphomicrobiales</taxon>
        <taxon>Rhizobiaceae</taxon>
        <taxon>Shinella</taxon>
    </lineage>
</organism>